<protein>
    <recommendedName>
        <fullName evidence="4">LamG-like jellyroll fold domain-containing protein</fullName>
    </recommendedName>
</protein>
<keyword evidence="2" id="KW-1015">Disulfide bond</keyword>
<dbReference type="AlphaFoldDB" id="A0A0F9PDM8"/>
<keyword evidence="3" id="KW-0812">Transmembrane</keyword>
<evidence type="ECO:0000256" key="3">
    <source>
        <dbReference type="SAM" id="Phobius"/>
    </source>
</evidence>
<keyword evidence="3" id="KW-0472">Membrane</keyword>
<organism evidence="5">
    <name type="scientific">marine sediment metagenome</name>
    <dbReference type="NCBI Taxonomy" id="412755"/>
    <lineage>
        <taxon>unclassified sequences</taxon>
        <taxon>metagenomes</taxon>
        <taxon>ecological metagenomes</taxon>
    </lineage>
</organism>
<dbReference type="Gene3D" id="2.60.120.200">
    <property type="match status" value="1"/>
</dbReference>
<feature type="domain" description="LamG-like jellyroll fold" evidence="4">
    <location>
        <begin position="1"/>
        <end position="139"/>
    </location>
</feature>
<comment type="caution">
    <text evidence="5">The sequence shown here is derived from an EMBL/GenBank/DDBJ whole genome shotgun (WGS) entry which is preliminary data.</text>
</comment>
<dbReference type="InterPro" id="IPR013320">
    <property type="entry name" value="ConA-like_dom_sf"/>
</dbReference>
<evidence type="ECO:0000313" key="5">
    <source>
        <dbReference type="EMBL" id="KKN22587.1"/>
    </source>
</evidence>
<feature type="transmembrane region" description="Helical" evidence="3">
    <location>
        <begin position="285"/>
        <end position="303"/>
    </location>
</feature>
<sequence>GGGTVEIWFDNDVQAVNGGLVTKIQSSLVAGSVAGGLYQLLFTYQFTGGAGQWVSTTILTPATGWNHFAITYDSGNIANNPIFYVNGVATGFTELLTPAGVRVSDAGDDLVFGNAQPANNEVNGQLDDIRLWTDIRTPAEILANFQIQLVGNEAGLVGYWPLDSAVMELTFESDELRQTTAGTAALWDWIGIADDTSLESGTNDGLYTLNLRDPTGITVTVNSVILKELPTVPLIGQLLTDVLGSIGTNLGGVTGNPVQVDGLEIFPFLPIIDNAATDAGIPLDALRLLVLATLALLIAIPIVRTTKLDWLGLTVIGIVLFLGAVGNLYPIWVIFLYGTIALGIFAAGRMVKVGEL</sequence>
<accession>A0A0F9PDM8</accession>
<evidence type="ECO:0000256" key="1">
    <source>
        <dbReference type="ARBA" id="ARBA00022729"/>
    </source>
</evidence>
<evidence type="ECO:0000259" key="4">
    <source>
        <dbReference type="SMART" id="SM00560"/>
    </source>
</evidence>
<feature type="transmembrane region" description="Helical" evidence="3">
    <location>
        <begin position="310"/>
        <end position="328"/>
    </location>
</feature>
<keyword evidence="1" id="KW-0732">Signal</keyword>
<dbReference type="SMART" id="SM00560">
    <property type="entry name" value="LamGL"/>
    <property type="match status" value="1"/>
</dbReference>
<proteinExistence type="predicted"/>
<dbReference type="SUPFAM" id="SSF49899">
    <property type="entry name" value="Concanavalin A-like lectins/glucanases"/>
    <property type="match status" value="1"/>
</dbReference>
<reference evidence="5" key="1">
    <citation type="journal article" date="2015" name="Nature">
        <title>Complex archaea that bridge the gap between prokaryotes and eukaryotes.</title>
        <authorList>
            <person name="Spang A."/>
            <person name="Saw J.H."/>
            <person name="Jorgensen S.L."/>
            <person name="Zaremba-Niedzwiedzka K."/>
            <person name="Martijn J."/>
            <person name="Lind A.E."/>
            <person name="van Eijk R."/>
            <person name="Schleper C."/>
            <person name="Guy L."/>
            <person name="Ettema T.J."/>
        </authorList>
    </citation>
    <scope>NUCLEOTIDE SEQUENCE</scope>
</reference>
<feature type="transmembrane region" description="Helical" evidence="3">
    <location>
        <begin position="334"/>
        <end position="351"/>
    </location>
</feature>
<dbReference type="EMBL" id="LAZR01003046">
    <property type="protein sequence ID" value="KKN22587.1"/>
    <property type="molecule type" value="Genomic_DNA"/>
</dbReference>
<keyword evidence="3" id="KW-1133">Transmembrane helix</keyword>
<feature type="non-terminal residue" evidence="5">
    <location>
        <position position="1"/>
    </location>
</feature>
<evidence type="ECO:0000256" key="2">
    <source>
        <dbReference type="ARBA" id="ARBA00023157"/>
    </source>
</evidence>
<gene>
    <name evidence="5" type="ORF">LCGC14_0913450</name>
</gene>
<dbReference type="Pfam" id="PF13385">
    <property type="entry name" value="Laminin_G_3"/>
    <property type="match status" value="1"/>
</dbReference>
<name>A0A0F9PDM8_9ZZZZ</name>
<dbReference type="InterPro" id="IPR006558">
    <property type="entry name" value="LamG-like"/>
</dbReference>